<organism evidence="5 6">
    <name type="scientific">Plasmopara halstedii</name>
    <name type="common">Downy mildew of sunflower</name>
    <dbReference type="NCBI Taxonomy" id="4781"/>
    <lineage>
        <taxon>Eukaryota</taxon>
        <taxon>Sar</taxon>
        <taxon>Stramenopiles</taxon>
        <taxon>Oomycota</taxon>
        <taxon>Peronosporomycetes</taxon>
        <taxon>Peronosporales</taxon>
        <taxon>Peronosporaceae</taxon>
        <taxon>Plasmopara</taxon>
    </lineage>
</organism>
<reference evidence="6" key="1">
    <citation type="submission" date="2014-09" db="EMBL/GenBank/DDBJ databases">
        <authorList>
            <person name="Sharma Rahul"/>
            <person name="Thines Marco"/>
        </authorList>
    </citation>
    <scope>NUCLEOTIDE SEQUENCE [LARGE SCALE GENOMIC DNA]</scope>
</reference>
<evidence type="ECO:0000256" key="1">
    <source>
        <dbReference type="ARBA" id="ARBA00022574"/>
    </source>
</evidence>
<dbReference type="Gene3D" id="2.130.10.10">
    <property type="entry name" value="YVTN repeat-like/Quinoprotein amine dehydrogenase"/>
    <property type="match status" value="2"/>
</dbReference>
<protein>
    <submittedName>
        <fullName evidence="5">Cdc4 and related F-box and WD-40 proteins</fullName>
    </submittedName>
</protein>
<accession>A0A0P1ABE0</accession>
<dbReference type="InterPro" id="IPR015943">
    <property type="entry name" value="WD40/YVTN_repeat-like_dom_sf"/>
</dbReference>
<evidence type="ECO:0000256" key="4">
    <source>
        <dbReference type="SAM" id="MobiDB-lite"/>
    </source>
</evidence>
<dbReference type="EMBL" id="CCYD01000321">
    <property type="protein sequence ID" value="CEG38173.1"/>
    <property type="molecule type" value="Genomic_DNA"/>
</dbReference>
<sequence length="434" mass="47806">MVSIRVRLEEYASSGIVVDPKDENETSSRIAVRPTNKSRAPHSTSARSASTSHRQNDKYMNAFDTAFKELSMQKMDQVDHDIVSTTLTPSHCTSAAQESQKLAMHTSPDVRKVELSNAWINGPPSRLARSRTLYSKQYGHTEWVTCATYLTDRRIVSGGMDSKLCLWDSKSVKCEEMLGHSGSISCVLNLNDEMIVSTGYDKLMRLWNVGRRVSSRQREISVMRAGTAPILDVSLLFGGQRLVSGDRDGGVQLLDYHANQMVWKHASAHKGHTTSVLGSSSDMFASCFYTGGQDGIVNAWDSRQEKAVLALELHLDSRNHKKGAVSFIREPSEDPNVLVTAGADGVVNVLDKRQSFRIMFSFSEHLDFIYSLHLRGTLCFSGAGNGMLHVHNWETGKLLYGLGANQAAIRAIATSKDQLVAAGDDGGVIVYDMK</sequence>
<feature type="repeat" description="WD" evidence="3">
    <location>
        <begin position="177"/>
        <end position="209"/>
    </location>
</feature>
<evidence type="ECO:0000256" key="3">
    <source>
        <dbReference type="PROSITE-ProRule" id="PRU00221"/>
    </source>
</evidence>
<feature type="region of interest" description="Disordered" evidence="4">
    <location>
        <begin position="19"/>
        <end position="57"/>
    </location>
</feature>
<dbReference type="InterPro" id="IPR019775">
    <property type="entry name" value="WD40_repeat_CS"/>
</dbReference>
<dbReference type="RefSeq" id="XP_024574542.1">
    <property type="nucleotide sequence ID" value="XM_024723579.1"/>
</dbReference>
<dbReference type="PROSITE" id="PS00678">
    <property type="entry name" value="WD_REPEATS_1"/>
    <property type="match status" value="1"/>
</dbReference>
<dbReference type="PROSITE" id="PS50082">
    <property type="entry name" value="WD_REPEATS_2"/>
    <property type="match status" value="3"/>
</dbReference>
<name>A0A0P1ABE0_PLAHL</name>
<dbReference type="InterPro" id="IPR001680">
    <property type="entry name" value="WD40_rpt"/>
</dbReference>
<keyword evidence="6" id="KW-1185">Reference proteome</keyword>
<dbReference type="OrthoDB" id="256303at2759"/>
<dbReference type="Proteomes" id="UP000054928">
    <property type="component" value="Unassembled WGS sequence"/>
</dbReference>
<evidence type="ECO:0000313" key="6">
    <source>
        <dbReference type="Proteomes" id="UP000054928"/>
    </source>
</evidence>
<dbReference type="GeneID" id="36403316"/>
<dbReference type="SUPFAM" id="SSF50978">
    <property type="entry name" value="WD40 repeat-like"/>
    <property type="match status" value="1"/>
</dbReference>
<evidence type="ECO:0000256" key="2">
    <source>
        <dbReference type="ARBA" id="ARBA00022737"/>
    </source>
</evidence>
<dbReference type="PANTHER" id="PTHR19848">
    <property type="entry name" value="WD40 REPEAT PROTEIN"/>
    <property type="match status" value="1"/>
</dbReference>
<keyword evidence="2" id="KW-0677">Repeat</keyword>
<proteinExistence type="predicted"/>
<evidence type="ECO:0000313" key="5">
    <source>
        <dbReference type="EMBL" id="CEG38173.1"/>
    </source>
</evidence>
<feature type="repeat" description="WD" evidence="3">
    <location>
        <begin position="137"/>
        <end position="177"/>
    </location>
</feature>
<dbReference type="PANTHER" id="PTHR19848:SF8">
    <property type="entry name" value="F-BOX AND WD REPEAT DOMAIN CONTAINING 7"/>
    <property type="match status" value="1"/>
</dbReference>
<feature type="compositionally biased region" description="Low complexity" evidence="4">
    <location>
        <begin position="41"/>
        <end position="53"/>
    </location>
</feature>
<dbReference type="InterPro" id="IPR036322">
    <property type="entry name" value="WD40_repeat_dom_sf"/>
</dbReference>
<keyword evidence="1 3" id="KW-0853">WD repeat</keyword>
<dbReference type="Pfam" id="PF00400">
    <property type="entry name" value="WD40"/>
    <property type="match status" value="2"/>
</dbReference>
<feature type="repeat" description="WD" evidence="3">
    <location>
        <begin position="269"/>
        <end position="310"/>
    </location>
</feature>
<dbReference type="AlphaFoldDB" id="A0A0P1ABE0"/>
<dbReference type="STRING" id="4781.A0A0P1ABE0"/>
<dbReference type="OMA" id="LYTKTCG"/>
<dbReference type="SMART" id="SM00320">
    <property type="entry name" value="WD40"/>
    <property type="match status" value="7"/>
</dbReference>